<dbReference type="EMBL" id="PYSW02000052">
    <property type="protein sequence ID" value="KAG2373646.1"/>
    <property type="molecule type" value="Genomic_DNA"/>
</dbReference>
<name>A0AA88GBY4_NAELO</name>
<dbReference type="AlphaFoldDB" id="A0AA88GBY4"/>
<proteinExistence type="predicted"/>
<comment type="caution">
    <text evidence="2">The sequence shown here is derived from an EMBL/GenBank/DDBJ whole genome shotgun (WGS) entry which is preliminary data.</text>
</comment>
<evidence type="ECO:0000256" key="1">
    <source>
        <dbReference type="SAM" id="MobiDB-lite"/>
    </source>
</evidence>
<keyword evidence="3" id="KW-1185">Reference proteome</keyword>
<reference evidence="2 3" key="1">
    <citation type="journal article" date="2018" name="BMC Genomics">
        <title>The genome of Naegleria lovaniensis, the basis for a comparative approach to unravel pathogenicity factors of the human pathogenic amoeba N. fowleri.</title>
        <authorList>
            <person name="Liechti N."/>
            <person name="Schurch N."/>
            <person name="Bruggmann R."/>
            <person name="Wittwer M."/>
        </authorList>
    </citation>
    <scope>NUCLEOTIDE SEQUENCE [LARGE SCALE GENOMIC DNA]</scope>
    <source>
        <strain evidence="2 3">ATCC 30569</strain>
    </source>
</reference>
<feature type="region of interest" description="Disordered" evidence="1">
    <location>
        <begin position="226"/>
        <end position="274"/>
    </location>
</feature>
<sequence length="661" mass="76625">MFSFGSTLIDIECQEVANLVDQVLRTEPEQLQLRSRKLSEFLEEDDDSELKKAISVQYGNVCDLAKRWIYDDQKNKKKNQQQYSTAAHHDVLDIKLLSLLDENIKYDIMEYIPTYSRWSSLERNDQFMDEIGVPYRTNRNDHNSVQDHDGKSKAFNRRMMTSILQVREIILNISDKDSTIWAMNYFLSFLRKQRLFKESHGKLPLSEDSIYLYSEDVEQLKILKSSSSSTTTATNESDGATPFGKPIFGKSAATSDDQNLEPETPIDSSSSPVDIFSESHTSLLSLKGIRQKRTTKTSSPFTFMSPTEHYGNVHPVAHVSWTAPYLDEYQYLPIEEFIGNNTTIERLVLLQEMSEFLLHVVLKQCKRLKKLDLLCPCKLPDSFSNQTLEEITTMKSSYITNEQCINLSSLKKIIKFRTGHEVFNFSTAPLSDIDQIIEERNPWQIIEYLTEFHPSMRMILIEYLFSYNPSISAFGAYNDRLVCGLFQTQLSNIGHAKEVLDYMIKTCNFPCENVMSTTIEPHTDTCQCLLQYLVYLCNEYQHGRFFNISNSMNMSNIKTMMLAMDYGWHFWKQQLELPFFVCDNKKPRVLLSKVLEIVHSQFDEQMLLSLLVAYLRGSKFSELESLISFFLIHNMDLLTKTVIRKVKCSTSFGKEDIWTFP</sequence>
<dbReference type="Proteomes" id="UP000816034">
    <property type="component" value="Unassembled WGS sequence"/>
</dbReference>
<dbReference type="RefSeq" id="XP_044542820.1">
    <property type="nucleotide sequence ID" value="XM_044687645.1"/>
</dbReference>
<evidence type="ECO:0000313" key="2">
    <source>
        <dbReference type="EMBL" id="KAG2373646.1"/>
    </source>
</evidence>
<organism evidence="2 3">
    <name type="scientific">Naegleria lovaniensis</name>
    <name type="common">Amoeba</name>
    <dbReference type="NCBI Taxonomy" id="51637"/>
    <lineage>
        <taxon>Eukaryota</taxon>
        <taxon>Discoba</taxon>
        <taxon>Heterolobosea</taxon>
        <taxon>Tetramitia</taxon>
        <taxon>Eutetramitia</taxon>
        <taxon>Vahlkampfiidae</taxon>
        <taxon>Naegleria</taxon>
    </lineage>
</organism>
<gene>
    <name evidence="2" type="ORF">C9374_011935</name>
</gene>
<evidence type="ECO:0000313" key="3">
    <source>
        <dbReference type="Proteomes" id="UP000816034"/>
    </source>
</evidence>
<protein>
    <submittedName>
        <fullName evidence="2">Uncharacterized protein</fullName>
    </submittedName>
</protein>
<accession>A0AA88GBY4</accession>
<dbReference type="GeneID" id="68104389"/>